<organism evidence="2">
    <name type="scientific">Arundo donax</name>
    <name type="common">Giant reed</name>
    <name type="synonym">Donax arundinaceus</name>
    <dbReference type="NCBI Taxonomy" id="35708"/>
    <lineage>
        <taxon>Eukaryota</taxon>
        <taxon>Viridiplantae</taxon>
        <taxon>Streptophyta</taxon>
        <taxon>Embryophyta</taxon>
        <taxon>Tracheophyta</taxon>
        <taxon>Spermatophyta</taxon>
        <taxon>Magnoliopsida</taxon>
        <taxon>Liliopsida</taxon>
        <taxon>Poales</taxon>
        <taxon>Poaceae</taxon>
        <taxon>PACMAD clade</taxon>
        <taxon>Arundinoideae</taxon>
        <taxon>Arundineae</taxon>
        <taxon>Arundo</taxon>
    </lineage>
</organism>
<protein>
    <submittedName>
        <fullName evidence="2">Uncharacterized protein</fullName>
    </submittedName>
</protein>
<keyword evidence="1" id="KW-1133">Transmembrane helix</keyword>
<reference evidence="2" key="1">
    <citation type="submission" date="2014-09" db="EMBL/GenBank/DDBJ databases">
        <authorList>
            <person name="Magalhaes I.L.F."/>
            <person name="Oliveira U."/>
            <person name="Santos F.R."/>
            <person name="Vidigal T.H.D.A."/>
            <person name="Brescovit A.D."/>
            <person name="Santos A.J."/>
        </authorList>
    </citation>
    <scope>NUCLEOTIDE SEQUENCE</scope>
    <source>
        <tissue evidence="2">Shoot tissue taken approximately 20 cm above the soil surface</tissue>
    </source>
</reference>
<keyword evidence="1" id="KW-0472">Membrane</keyword>
<feature type="transmembrane region" description="Helical" evidence="1">
    <location>
        <begin position="60"/>
        <end position="81"/>
    </location>
</feature>
<dbReference type="EMBL" id="GBRH01185816">
    <property type="protein sequence ID" value="JAE12080.1"/>
    <property type="molecule type" value="Transcribed_RNA"/>
</dbReference>
<sequence>MWLVSESKTSRPDGVSSKCHPGFSSFYLSPKIKIKPRLLANVLKKNGYVMKKRRMFDQSFAIFLSCVHSFLCNSVGMFFFWKNGANRIYFMFWKM</sequence>
<evidence type="ECO:0000313" key="2">
    <source>
        <dbReference type="EMBL" id="JAE12080.1"/>
    </source>
</evidence>
<accession>A0A0A9FGD2</accession>
<dbReference type="AlphaFoldDB" id="A0A0A9FGD2"/>
<proteinExistence type="predicted"/>
<evidence type="ECO:0000256" key="1">
    <source>
        <dbReference type="SAM" id="Phobius"/>
    </source>
</evidence>
<keyword evidence="1" id="KW-0812">Transmembrane</keyword>
<name>A0A0A9FGD2_ARUDO</name>
<reference evidence="2" key="2">
    <citation type="journal article" date="2015" name="Data Brief">
        <title>Shoot transcriptome of the giant reed, Arundo donax.</title>
        <authorList>
            <person name="Barrero R.A."/>
            <person name="Guerrero F.D."/>
            <person name="Moolhuijzen P."/>
            <person name="Goolsby J.A."/>
            <person name="Tidwell J."/>
            <person name="Bellgard S.E."/>
            <person name="Bellgard M.I."/>
        </authorList>
    </citation>
    <scope>NUCLEOTIDE SEQUENCE</scope>
    <source>
        <tissue evidence="2">Shoot tissue taken approximately 20 cm above the soil surface</tissue>
    </source>
</reference>